<dbReference type="GO" id="GO:0004312">
    <property type="term" value="F:fatty acid synthase activity"/>
    <property type="evidence" value="ECO:0007669"/>
    <property type="project" value="TreeGrafter"/>
</dbReference>
<name>A0A0A7RYR8_FRIPE</name>
<dbReference type="SMART" id="SM00825">
    <property type="entry name" value="PKS_KS"/>
    <property type="match status" value="1"/>
</dbReference>
<dbReference type="InterPro" id="IPR014030">
    <property type="entry name" value="Ketoacyl_synth_N"/>
</dbReference>
<feature type="compositionally biased region" description="Polar residues" evidence="2">
    <location>
        <begin position="891"/>
        <end position="913"/>
    </location>
</feature>
<gene>
    <name evidence="5" type="ORF">FPB0191_00583</name>
</gene>
<dbReference type="Pfam" id="PF00109">
    <property type="entry name" value="ketoacyl-synt"/>
    <property type="match status" value="1"/>
</dbReference>
<keyword evidence="1" id="KW-0808">Transferase</keyword>
<reference evidence="5 6" key="1">
    <citation type="journal article" date="2014" name="Appl. Environ. Microbiol.">
        <title>Gut symbionts from distinct hosts exhibit genotoxic activity via divergent colibactin biosynthetic pathways.</title>
        <authorList>
            <person name="Engel P."/>
            <person name="Vizcaino M.I."/>
            <person name="Crawford J.M."/>
        </authorList>
    </citation>
    <scope>NUCLEOTIDE SEQUENCE [LARGE SCALE GENOMIC DNA]</scope>
    <source>
        <strain evidence="5 6">PEB0191</strain>
    </source>
</reference>
<dbReference type="Gene3D" id="3.30.70.3290">
    <property type="match status" value="1"/>
</dbReference>
<dbReference type="CDD" id="cd00833">
    <property type="entry name" value="PKS"/>
    <property type="match status" value="1"/>
</dbReference>
<evidence type="ECO:0000259" key="3">
    <source>
        <dbReference type="PROSITE" id="PS50075"/>
    </source>
</evidence>
<dbReference type="PROSITE" id="PS50075">
    <property type="entry name" value="CARRIER"/>
    <property type="match status" value="1"/>
</dbReference>
<feature type="region of interest" description="Disordered" evidence="2">
    <location>
        <begin position="886"/>
        <end position="918"/>
    </location>
</feature>
<dbReference type="InterPro" id="IPR016039">
    <property type="entry name" value="Thiolase-like"/>
</dbReference>
<dbReference type="InterPro" id="IPR050091">
    <property type="entry name" value="PKS_NRPS_Biosynth_Enz"/>
</dbReference>
<dbReference type="PANTHER" id="PTHR43775:SF51">
    <property type="entry name" value="INACTIVE PHENOLPHTHIOCEROL SYNTHESIS POLYKETIDE SYNTHASE TYPE I PKS1-RELATED"/>
    <property type="match status" value="1"/>
</dbReference>
<dbReference type="InterPro" id="IPR014031">
    <property type="entry name" value="Ketoacyl_synth_C"/>
</dbReference>
<dbReference type="InterPro" id="IPR014043">
    <property type="entry name" value="Acyl_transferase_dom"/>
</dbReference>
<dbReference type="InterPro" id="IPR020841">
    <property type="entry name" value="PKS_Beta-ketoAc_synthase_dom"/>
</dbReference>
<evidence type="ECO:0000256" key="1">
    <source>
        <dbReference type="ARBA" id="ARBA00022679"/>
    </source>
</evidence>
<dbReference type="SUPFAM" id="SSF47336">
    <property type="entry name" value="ACP-like"/>
    <property type="match status" value="1"/>
</dbReference>
<evidence type="ECO:0000313" key="6">
    <source>
        <dbReference type="Proteomes" id="UP000030901"/>
    </source>
</evidence>
<dbReference type="SUPFAM" id="SSF53901">
    <property type="entry name" value="Thiolase-like"/>
    <property type="match status" value="1"/>
</dbReference>
<dbReference type="GO" id="GO:0006633">
    <property type="term" value="P:fatty acid biosynthetic process"/>
    <property type="evidence" value="ECO:0007669"/>
    <property type="project" value="TreeGrafter"/>
</dbReference>
<protein>
    <submittedName>
        <fullName evidence="5">Polyketide synthase</fullName>
    </submittedName>
</protein>
<dbReference type="Gene3D" id="3.40.47.10">
    <property type="match status" value="1"/>
</dbReference>
<accession>A0A0A7RYR8</accession>
<dbReference type="Proteomes" id="UP000030901">
    <property type="component" value="Chromosome"/>
</dbReference>
<evidence type="ECO:0000259" key="4">
    <source>
        <dbReference type="PROSITE" id="PS52004"/>
    </source>
</evidence>
<dbReference type="Pfam" id="PF02801">
    <property type="entry name" value="Ketoacyl-synt_C"/>
    <property type="match status" value="1"/>
</dbReference>
<dbReference type="Pfam" id="PF00550">
    <property type="entry name" value="PP-binding"/>
    <property type="match status" value="1"/>
</dbReference>
<dbReference type="Gene3D" id="3.40.366.10">
    <property type="entry name" value="Malonyl-Coenzyme A Acyl Carrier Protein, domain 2"/>
    <property type="match status" value="1"/>
</dbReference>
<dbReference type="HOGENOM" id="CLU_000022_16_6_6"/>
<dbReference type="InterPro" id="IPR009081">
    <property type="entry name" value="PP-bd_ACP"/>
</dbReference>
<feature type="domain" description="Carrier" evidence="3">
    <location>
        <begin position="917"/>
        <end position="992"/>
    </location>
</feature>
<dbReference type="Pfam" id="PF00698">
    <property type="entry name" value="Acyl_transf_1"/>
    <property type="match status" value="1"/>
</dbReference>
<evidence type="ECO:0000313" key="5">
    <source>
        <dbReference type="EMBL" id="AJA44414.1"/>
    </source>
</evidence>
<dbReference type="InterPro" id="IPR001227">
    <property type="entry name" value="Ac_transferase_dom_sf"/>
</dbReference>
<dbReference type="OrthoDB" id="9778690at2"/>
<dbReference type="STRING" id="1267021.FPB0191_00583"/>
<dbReference type="SMART" id="SM00827">
    <property type="entry name" value="PKS_AT"/>
    <property type="match status" value="1"/>
</dbReference>
<dbReference type="EMBL" id="CP009056">
    <property type="protein sequence ID" value="AJA44414.1"/>
    <property type="molecule type" value="Genomic_DNA"/>
</dbReference>
<organism evidence="5 6">
    <name type="scientific">Frischella perrara</name>
    <dbReference type="NCBI Taxonomy" id="1267021"/>
    <lineage>
        <taxon>Bacteria</taxon>
        <taxon>Pseudomonadati</taxon>
        <taxon>Pseudomonadota</taxon>
        <taxon>Gammaproteobacteria</taxon>
        <taxon>Orbales</taxon>
        <taxon>Orbaceae</taxon>
        <taxon>Frischella</taxon>
    </lineage>
</organism>
<dbReference type="AlphaFoldDB" id="A0A0A7RYR8"/>
<dbReference type="PROSITE" id="PS52004">
    <property type="entry name" value="KS3_2"/>
    <property type="match status" value="1"/>
</dbReference>
<dbReference type="RefSeq" id="WP_039103892.1">
    <property type="nucleotide sequence ID" value="NZ_CP009056.1"/>
</dbReference>
<dbReference type="Gene3D" id="1.10.1200.10">
    <property type="entry name" value="ACP-like"/>
    <property type="match status" value="1"/>
</dbReference>
<feature type="domain" description="Ketosynthase family 3 (KS3)" evidence="4">
    <location>
        <begin position="5"/>
        <end position="431"/>
    </location>
</feature>
<dbReference type="SUPFAM" id="SSF52151">
    <property type="entry name" value="FabD/lysophospholipase-like"/>
    <property type="match status" value="1"/>
</dbReference>
<dbReference type="InterPro" id="IPR016036">
    <property type="entry name" value="Malonyl_transacylase_ACP-bd"/>
</dbReference>
<keyword evidence="6" id="KW-1185">Reference proteome</keyword>
<proteinExistence type="predicted"/>
<dbReference type="SUPFAM" id="SSF55048">
    <property type="entry name" value="Probable ACP-binding domain of malonyl-CoA ACP transacylase"/>
    <property type="match status" value="1"/>
</dbReference>
<dbReference type="KEGG" id="fpp:FPB0191_00583"/>
<dbReference type="InterPro" id="IPR016035">
    <property type="entry name" value="Acyl_Trfase/lysoPLipase"/>
</dbReference>
<dbReference type="InterPro" id="IPR036736">
    <property type="entry name" value="ACP-like_sf"/>
</dbReference>
<dbReference type="Pfam" id="PF22621">
    <property type="entry name" value="CurL-like_PKS_C"/>
    <property type="match status" value="1"/>
</dbReference>
<dbReference type="PANTHER" id="PTHR43775">
    <property type="entry name" value="FATTY ACID SYNTHASE"/>
    <property type="match status" value="1"/>
</dbReference>
<evidence type="ECO:0000256" key="2">
    <source>
        <dbReference type="SAM" id="MobiDB-lite"/>
    </source>
</evidence>
<sequence>MAENNFGVAIVGMAGRFPQADTIQDFWANLAADKECISFYTDEELLAMGISPEFIRHPDYVKAKGEVADIDKFDAAFFGIAPREAELTDPQHRVLLETAWAAFEDAGYVPGDYPGDVGIFAGKSMDSYLMLNLLPQFKRVFSSGSLQAAIGNDKDSITTSIAYHLNLRGPAITIQSSSSTSLVAVCVACQSLLTWQCDMAVAGGVTLGPPIKTGYLSQEGGITSSDGHCRAFDDDSSGFVPGTGAGLVVLKRVEEAIRDGDHIYAVIKGFAVNNDGSEKISYTAPSVDAQARVIMQAQKLADLQPQDITYVEAHGTGTKLGDPVEFSALSQAFAGASEKQYCALGSVKTNIGHLDTAAGVTGLIKTALAVHHGKIPATLHFKRPNAQIDLANSPFYINTQCQDWQPKSGIRRAGVTSLGMGGTNAHVVVEQAPIDNQPRGEAPQYCILPFSAKTDSALQNGLQSFANFIQHNQQLDKRDVAWTLATGRTAFQHRAAIVSDTLTNTANSLKDNIHQSFIQAKAKAQVNLGWLFSGQGSQYQKMGQQLYNQWPVYANAFDHCADILLRDAAIDIRAELFSAPISDEQAERLSQTWLTQPLLFSVEYALAQLWLSWGVEPTLMIGHSLGEWVAATIAGVFTLDDALRLVAKRAKLMDSAESGAMLMVALAQDKVSTYIRDEVALAAVNSPSYSVLSGPKDAIAAISAQLTQQNIINKLLRTSHAFHSSMMNDAAQALRLEFTDVKLNPPRYCIISTATGNAVDPDTLTHADYWVNQMLMPVQFSAALQVAHQQYDCDFLEIGPGATLVRLTNGHQLTNSVANSSLPTVNSEVNENKHILETAANLWVRGYALNWTALIGDNPRRVSLPTYQFDKTRYWATSPEEQGQFAPVNEVDNNPVTTVKSNSTRQPRPNFSTPYEPAETDTEQKLLAICESLLGIDGLGVNDDFYEAGGHSLMLGILLAQIQEVFSTTISFMTLMAETNIRALAKQIDIQCNTKPDDTLASLLDEFVKS</sequence>